<gene>
    <name evidence="1" type="ORF">Ciccas_013337</name>
</gene>
<keyword evidence="2" id="KW-1185">Reference proteome</keyword>
<comment type="caution">
    <text evidence="1">The sequence shown here is derived from an EMBL/GenBank/DDBJ whole genome shotgun (WGS) entry which is preliminary data.</text>
</comment>
<dbReference type="EMBL" id="JBJKFK010005791">
    <property type="protein sequence ID" value="KAL3308137.1"/>
    <property type="molecule type" value="Genomic_DNA"/>
</dbReference>
<reference evidence="1 2" key="1">
    <citation type="submission" date="2024-11" db="EMBL/GenBank/DDBJ databases">
        <title>Adaptive evolution of stress response genes in parasites aligns with host niche diversity.</title>
        <authorList>
            <person name="Hahn C."/>
            <person name="Resl P."/>
        </authorList>
    </citation>
    <scope>NUCLEOTIDE SEQUENCE [LARGE SCALE GENOMIC DNA]</scope>
    <source>
        <strain evidence="1">EGGRZ-B1_66</strain>
        <tissue evidence="1">Body</tissue>
    </source>
</reference>
<sequence>MEMFSGAPPGHFASADRVKCSARMDGKVLFWAQIASFEWLSPGEKPLHLVSLQRPVPVCCPFLSLSLGINLEQANEIKAMHYFTQR</sequence>
<dbReference type="Proteomes" id="UP001626550">
    <property type="component" value="Unassembled WGS sequence"/>
</dbReference>
<evidence type="ECO:0000313" key="1">
    <source>
        <dbReference type="EMBL" id="KAL3308137.1"/>
    </source>
</evidence>
<accession>A0ABD2PMN2</accession>
<organism evidence="1 2">
    <name type="scientific">Cichlidogyrus casuarinus</name>
    <dbReference type="NCBI Taxonomy" id="1844966"/>
    <lineage>
        <taxon>Eukaryota</taxon>
        <taxon>Metazoa</taxon>
        <taxon>Spiralia</taxon>
        <taxon>Lophotrochozoa</taxon>
        <taxon>Platyhelminthes</taxon>
        <taxon>Monogenea</taxon>
        <taxon>Monopisthocotylea</taxon>
        <taxon>Dactylogyridea</taxon>
        <taxon>Ancyrocephalidae</taxon>
        <taxon>Cichlidogyrus</taxon>
    </lineage>
</organism>
<proteinExistence type="predicted"/>
<protein>
    <submittedName>
        <fullName evidence="1">Uncharacterized protein</fullName>
    </submittedName>
</protein>
<name>A0ABD2PMN2_9PLAT</name>
<evidence type="ECO:0000313" key="2">
    <source>
        <dbReference type="Proteomes" id="UP001626550"/>
    </source>
</evidence>
<dbReference type="AlphaFoldDB" id="A0ABD2PMN2"/>